<feature type="domain" description="RNA polymerase sigma factor 70 region 4 type 2" evidence="7">
    <location>
        <begin position="120"/>
        <end position="172"/>
    </location>
</feature>
<evidence type="ECO:0000256" key="4">
    <source>
        <dbReference type="ARBA" id="ARBA00023125"/>
    </source>
</evidence>
<evidence type="ECO:0000256" key="5">
    <source>
        <dbReference type="ARBA" id="ARBA00023163"/>
    </source>
</evidence>
<dbReference type="NCBIfam" id="TIGR02937">
    <property type="entry name" value="sigma70-ECF"/>
    <property type="match status" value="1"/>
</dbReference>
<feature type="domain" description="RNA polymerase sigma-70 region 2" evidence="6">
    <location>
        <begin position="30"/>
        <end position="95"/>
    </location>
</feature>
<keyword evidence="3" id="KW-0731">Sigma factor</keyword>
<evidence type="ECO:0000259" key="7">
    <source>
        <dbReference type="Pfam" id="PF08281"/>
    </source>
</evidence>
<dbReference type="RefSeq" id="WP_393992164.1">
    <property type="nucleotide sequence ID" value="NZ_JBAFVH010000004.1"/>
</dbReference>
<dbReference type="InterPro" id="IPR007627">
    <property type="entry name" value="RNA_pol_sigma70_r2"/>
</dbReference>
<accession>A0ABW6ZW46</accession>
<dbReference type="EMBL" id="JBAFVH010000004">
    <property type="protein sequence ID" value="MFG1372260.1"/>
    <property type="molecule type" value="Genomic_DNA"/>
</dbReference>
<dbReference type="InterPro" id="IPR036388">
    <property type="entry name" value="WH-like_DNA-bd_sf"/>
</dbReference>
<gene>
    <name evidence="8" type="ORF">V5F32_08800</name>
</gene>
<evidence type="ECO:0000313" key="9">
    <source>
        <dbReference type="Proteomes" id="UP001604002"/>
    </source>
</evidence>
<dbReference type="InterPro" id="IPR013324">
    <property type="entry name" value="RNA_pol_sigma_r3/r4-like"/>
</dbReference>
<dbReference type="Proteomes" id="UP001604002">
    <property type="component" value="Unassembled WGS sequence"/>
</dbReference>
<evidence type="ECO:0000256" key="1">
    <source>
        <dbReference type="ARBA" id="ARBA00010641"/>
    </source>
</evidence>
<keyword evidence="4" id="KW-0238">DNA-binding</keyword>
<evidence type="ECO:0000256" key="2">
    <source>
        <dbReference type="ARBA" id="ARBA00023015"/>
    </source>
</evidence>
<dbReference type="SUPFAM" id="SSF88946">
    <property type="entry name" value="Sigma2 domain of RNA polymerase sigma factors"/>
    <property type="match status" value="1"/>
</dbReference>
<reference evidence="8 9" key="1">
    <citation type="submission" date="2024-02" db="EMBL/GenBank/DDBJ databases">
        <title>Expansion and revision of Xanthobacter and proposal of Roseixanthobacter gen. nov.</title>
        <authorList>
            <person name="Soltysiak M.P.M."/>
            <person name="Jalihal A."/>
            <person name="Ory A."/>
            <person name="Chrisophersen C."/>
            <person name="Lee A.D."/>
            <person name="Boulton J."/>
            <person name="Springer M."/>
        </authorList>
    </citation>
    <scope>NUCLEOTIDE SEQUENCE [LARGE SCALE GENOMIC DNA]</scope>
    <source>
        <strain evidence="8 9">23A</strain>
    </source>
</reference>
<dbReference type="NCBIfam" id="NF009191">
    <property type="entry name" value="PRK12539.1"/>
    <property type="match status" value="1"/>
</dbReference>
<keyword evidence="9" id="KW-1185">Reference proteome</keyword>
<dbReference type="SUPFAM" id="SSF88659">
    <property type="entry name" value="Sigma3 and sigma4 domains of RNA polymerase sigma factors"/>
    <property type="match status" value="1"/>
</dbReference>
<sequence length="181" mass="19840">MDVSAPNPPLDALMIAAQAGDEAAYRALLKALAATLRSYFARRLGRDASVEDLVQDTLIAIHEHRATYDPQRPFAAWFFAIARYKLIDHLRAARRSALSPVDDIDDLAGADEETAASARLDLERLLDGLPQRSRDIVRTVKIEGQSVAEVSLRSGLSPTAIRVLLHRAVKAMSAKVGNSRR</sequence>
<dbReference type="Pfam" id="PF08281">
    <property type="entry name" value="Sigma70_r4_2"/>
    <property type="match status" value="1"/>
</dbReference>
<dbReference type="Gene3D" id="1.10.10.10">
    <property type="entry name" value="Winged helix-like DNA-binding domain superfamily/Winged helix DNA-binding domain"/>
    <property type="match status" value="1"/>
</dbReference>
<keyword evidence="5" id="KW-0804">Transcription</keyword>
<comment type="caution">
    <text evidence="8">The sequence shown here is derived from an EMBL/GenBank/DDBJ whole genome shotgun (WGS) entry which is preliminary data.</text>
</comment>
<dbReference type="PANTHER" id="PTHR43133:SF58">
    <property type="entry name" value="ECF RNA POLYMERASE SIGMA FACTOR SIGD"/>
    <property type="match status" value="1"/>
</dbReference>
<comment type="similarity">
    <text evidence="1">Belongs to the sigma-70 factor family. ECF subfamily.</text>
</comment>
<protein>
    <submittedName>
        <fullName evidence="8">Sigma-70 family RNA polymerase sigma factor</fullName>
    </submittedName>
</protein>
<name>A0ABW6ZW46_9HYPH</name>
<evidence type="ECO:0000313" key="8">
    <source>
        <dbReference type="EMBL" id="MFG1372260.1"/>
    </source>
</evidence>
<organism evidence="8 9">
    <name type="scientific">Xanthobacter oligotrophicus</name>
    <dbReference type="NCBI Taxonomy" id="2607286"/>
    <lineage>
        <taxon>Bacteria</taxon>
        <taxon>Pseudomonadati</taxon>
        <taxon>Pseudomonadota</taxon>
        <taxon>Alphaproteobacteria</taxon>
        <taxon>Hyphomicrobiales</taxon>
        <taxon>Xanthobacteraceae</taxon>
        <taxon>Xanthobacter</taxon>
    </lineage>
</organism>
<proteinExistence type="inferred from homology"/>
<dbReference type="InterPro" id="IPR039425">
    <property type="entry name" value="RNA_pol_sigma-70-like"/>
</dbReference>
<dbReference type="Gene3D" id="1.10.1740.10">
    <property type="match status" value="1"/>
</dbReference>
<dbReference type="InterPro" id="IPR013249">
    <property type="entry name" value="RNA_pol_sigma70_r4_t2"/>
</dbReference>
<dbReference type="Pfam" id="PF04542">
    <property type="entry name" value="Sigma70_r2"/>
    <property type="match status" value="1"/>
</dbReference>
<dbReference type="InterPro" id="IPR014284">
    <property type="entry name" value="RNA_pol_sigma-70_dom"/>
</dbReference>
<keyword evidence="2" id="KW-0805">Transcription regulation</keyword>
<dbReference type="PANTHER" id="PTHR43133">
    <property type="entry name" value="RNA POLYMERASE ECF-TYPE SIGMA FACTO"/>
    <property type="match status" value="1"/>
</dbReference>
<evidence type="ECO:0000256" key="3">
    <source>
        <dbReference type="ARBA" id="ARBA00023082"/>
    </source>
</evidence>
<dbReference type="InterPro" id="IPR013325">
    <property type="entry name" value="RNA_pol_sigma_r2"/>
</dbReference>
<evidence type="ECO:0000259" key="6">
    <source>
        <dbReference type="Pfam" id="PF04542"/>
    </source>
</evidence>